<dbReference type="Proteomes" id="UP001054945">
    <property type="component" value="Unassembled WGS sequence"/>
</dbReference>
<feature type="region of interest" description="Disordered" evidence="1">
    <location>
        <begin position="188"/>
        <end position="219"/>
    </location>
</feature>
<keyword evidence="3" id="KW-1185">Reference proteome</keyword>
<dbReference type="AlphaFoldDB" id="A0AAV4SVS6"/>
<evidence type="ECO:0000256" key="1">
    <source>
        <dbReference type="SAM" id="MobiDB-lite"/>
    </source>
</evidence>
<dbReference type="EMBL" id="BPLR01010170">
    <property type="protein sequence ID" value="GIY37394.1"/>
    <property type="molecule type" value="Genomic_DNA"/>
</dbReference>
<gene>
    <name evidence="2" type="ORF">CEXT_563791</name>
</gene>
<sequence>MHQLMDPTTINHSTMTRCTTITRVTCIPKKCTTKINMPVITEASMLKRSVPKVQVGNGYPNDAVLHQRTTEARRLEIPGNEKQIPIDLERIPVKETHHLRESVHSTAEPKIRSYHYVRPNSELRDQILEKGNQNNKYQQQYDHVVPAINPTNPESDRINKYRQHYELSEPRRPLPHHHHLSASQPVKYDPSLQHSFTSAGQSSLQSPRHPMTESQFHHQPRKVNRHRHFLINPHHQQGVGSHLHQESHRPHQHAQSKPYLIMVGTLR</sequence>
<organism evidence="2 3">
    <name type="scientific">Caerostris extrusa</name>
    <name type="common">Bark spider</name>
    <name type="synonym">Caerostris bankana</name>
    <dbReference type="NCBI Taxonomy" id="172846"/>
    <lineage>
        <taxon>Eukaryota</taxon>
        <taxon>Metazoa</taxon>
        <taxon>Ecdysozoa</taxon>
        <taxon>Arthropoda</taxon>
        <taxon>Chelicerata</taxon>
        <taxon>Arachnida</taxon>
        <taxon>Araneae</taxon>
        <taxon>Araneomorphae</taxon>
        <taxon>Entelegynae</taxon>
        <taxon>Araneoidea</taxon>
        <taxon>Araneidae</taxon>
        <taxon>Caerostris</taxon>
    </lineage>
</organism>
<feature type="compositionally biased region" description="Polar residues" evidence="1">
    <location>
        <begin position="192"/>
        <end position="206"/>
    </location>
</feature>
<proteinExistence type="predicted"/>
<comment type="caution">
    <text evidence="2">The sequence shown here is derived from an EMBL/GenBank/DDBJ whole genome shotgun (WGS) entry which is preliminary data.</text>
</comment>
<protein>
    <submittedName>
        <fullName evidence="2">Uncharacterized protein</fullName>
    </submittedName>
</protein>
<name>A0AAV4SVS6_CAEEX</name>
<reference evidence="2 3" key="1">
    <citation type="submission" date="2021-06" db="EMBL/GenBank/DDBJ databases">
        <title>Caerostris extrusa draft genome.</title>
        <authorList>
            <person name="Kono N."/>
            <person name="Arakawa K."/>
        </authorList>
    </citation>
    <scope>NUCLEOTIDE SEQUENCE [LARGE SCALE GENOMIC DNA]</scope>
</reference>
<evidence type="ECO:0000313" key="2">
    <source>
        <dbReference type="EMBL" id="GIY37394.1"/>
    </source>
</evidence>
<accession>A0AAV4SVS6</accession>
<evidence type="ECO:0000313" key="3">
    <source>
        <dbReference type="Proteomes" id="UP001054945"/>
    </source>
</evidence>